<feature type="domain" description="N-acetyltransferase" evidence="1">
    <location>
        <begin position="10"/>
        <end position="169"/>
    </location>
</feature>
<comment type="caution">
    <text evidence="2">The sequence shown here is derived from an EMBL/GenBank/DDBJ whole genome shotgun (WGS) entry which is preliminary data.</text>
</comment>
<dbReference type="PANTHER" id="PTHR43792">
    <property type="entry name" value="GNAT FAMILY, PUTATIVE (AFU_ORTHOLOGUE AFUA_3G00765)-RELATED-RELATED"/>
    <property type="match status" value="1"/>
</dbReference>
<dbReference type="AlphaFoldDB" id="A0A4U1BBN0"/>
<dbReference type="Gene3D" id="3.40.630.30">
    <property type="match status" value="1"/>
</dbReference>
<protein>
    <submittedName>
        <fullName evidence="2">GNAT family N-acetyltransferase</fullName>
    </submittedName>
</protein>
<organism evidence="2 3">
    <name type="scientific">Ferrimonas sediminicola</name>
    <dbReference type="NCBI Taxonomy" id="2569538"/>
    <lineage>
        <taxon>Bacteria</taxon>
        <taxon>Pseudomonadati</taxon>
        <taxon>Pseudomonadota</taxon>
        <taxon>Gammaproteobacteria</taxon>
        <taxon>Alteromonadales</taxon>
        <taxon>Ferrimonadaceae</taxon>
        <taxon>Ferrimonas</taxon>
    </lineage>
</organism>
<dbReference type="GO" id="GO:0016747">
    <property type="term" value="F:acyltransferase activity, transferring groups other than amino-acyl groups"/>
    <property type="evidence" value="ECO:0007669"/>
    <property type="project" value="InterPro"/>
</dbReference>
<dbReference type="InterPro" id="IPR051531">
    <property type="entry name" value="N-acetyltransferase"/>
</dbReference>
<dbReference type="InterPro" id="IPR016181">
    <property type="entry name" value="Acyl_CoA_acyltransferase"/>
</dbReference>
<evidence type="ECO:0000313" key="2">
    <source>
        <dbReference type="EMBL" id="TKB48388.1"/>
    </source>
</evidence>
<dbReference type="Pfam" id="PF13302">
    <property type="entry name" value="Acetyltransf_3"/>
    <property type="match status" value="1"/>
</dbReference>
<accession>A0A4U1BBN0</accession>
<dbReference type="PANTHER" id="PTHR43792:SF1">
    <property type="entry name" value="N-ACETYLTRANSFERASE DOMAIN-CONTAINING PROTEIN"/>
    <property type="match status" value="1"/>
</dbReference>
<name>A0A4U1BBN0_9GAMM</name>
<evidence type="ECO:0000259" key="1">
    <source>
        <dbReference type="PROSITE" id="PS51186"/>
    </source>
</evidence>
<sequence>MMQPLITERLTIRELTPEDAPFYLKLLNEQPFIDGIHDKGVRSLEQARQHLADGPIASYRVHGFGMYHLSLTRGGAPVGIAGLIKREELPWPDIGYAISEAYFGLGLATEACRAVMSYAREGLGLPVVVGVVSEHNLASRRVLQKLGLEADGSVELNSGERVVLYRNPSQPRQIPSDR</sequence>
<evidence type="ECO:0000313" key="3">
    <source>
        <dbReference type="Proteomes" id="UP000305674"/>
    </source>
</evidence>
<dbReference type="SUPFAM" id="SSF55729">
    <property type="entry name" value="Acyl-CoA N-acyltransferases (Nat)"/>
    <property type="match status" value="1"/>
</dbReference>
<dbReference type="InterPro" id="IPR000182">
    <property type="entry name" value="GNAT_dom"/>
</dbReference>
<dbReference type="Proteomes" id="UP000305674">
    <property type="component" value="Unassembled WGS sequence"/>
</dbReference>
<keyword evidence="2" id="KW-0808">Transferase</keyword>
<dbReference type="PROSITE" id="PS51186">
    <property type="entry name" value="GNAT"/>
    <property type="match status" value="1"/>
</dbReference>
<gene>
    <name evidence="2" type="ORF">FCL40_11775</name>
</gene>
<keyword evidence="3" id="KW-1185">Reference proteome</keyword>
<dbReference type="EMBL" id="SWCI01000007">
    <property type="protein sequence ID" value="TKB48388.1"/>
    <property type="molecule type" value="Genomic_DNA"/>
</dbReference>
<reference evidence="2 3" key="1">
    <citation type="submission" date="2019-04" db="EMBL/GenBank/DDBJ databases">
        <authorList>
            <person name="Hwang J.C."/>
        </authorList>
    </citation>
    <scope>NUCLEOTIDE SEQUENCE [LARGE SCALE GENOMIC DNA]</scope>
    <source>
        <strain evidence="2 3">IMCC35001</strain>
    </source>
</reference>
<dbReference type="OrthoDB" id="9798081at2"/>
<proteinExistence type="predicted"/>